<organism evidence="1">
    <name type="scientific">Anguilla anguilla</name>
    <name type="common">European freshwater eel</name>
    <name type="synonym">Muraena anguilla</name>
    <dbReference type="NCBI Taxonomy" id="7936"/>
    <lineage>
        <taxon>Eukaryota</taxon>
        <taxon>Metazoa</taxon>
        <taxon>Chordata</taxon>
        <taxon>Craniata</taxon>
        <taxon>Vertebrata</taxon>
        <taxon>Euteleostomi</taxon>
        <taxon>Actinopterygii</taxon>
        <taxon>Neopterygii</taxon>
        <taxon>Teleostei</taxon>
        <taxon>Anguilliformes</taxon>
        <taxon>Anguillidae</taxon>
        <taxon>Anguilla</taxon>
    </lineage>
</organism>
<sequence length="62" mass="7294">MKWIKGTSKIFFGEFCQLKKGHSSSLIYLVRCACVILRLRFWQQWTESGLVTQCLRPHDSQC</sequence>
<proteinExistence type="predicted"/>
<name>A0A0E9R900_ANGAN</name>
<reference evidence="1" key="1">
    <citation type="submission" date="2014-11" db="EMBL/GenBank/DDBJ databases">
        <authorList>
            <person name="Amaro Gonzalez C."/>
        </authorList>
    </citation>
    <scope>NUCLEOTIDE SEQUENCE</scope>
</reference>
<evidence type="ECO:0000313" key="1">
    <source>
        <dbReference type="EMBL" id="JAH25641.1"/>
    </source>
</evidence>
<dbReference type="AlphaFoldDB" id="A0A0E9R900"/>
<accession>A0A0E9R900</accession>
<dbReference type="EMBL" id="GBXM01082936">
    <property type="protein sequence ID" value="JAH25641.1"/>
    <property type="molecule type" value="Transcribed_RNA"/>
</dbReference>
<reference evidence="1" key="2">
    <citation type="journal article" date="2015" name="Fish Shellfish Immunol.">
        <title>Early steps in the European eel (Anguilla anguilla)-Vibrio vulnificus interaction in the gills: Role of the RtxA13 toxin.</title>
        <authorList>
            <person name="Callol A."/>
            <person name="Pajuelo D."/>
            <person name="Ebbesson L."/>
            <person name="Teles M."/>
            <person name="MacKenzie S."/>
            <person name="Amaro C."/>
        </authorList>
    </citation>
    <scope>NUCLEOTIDE SEQUENCE</scope>
</reference>
<protein>
    <submittedName>
        <fullName evidence="1">Uncharacterized protein</fullName>
    </submittedName>
</protein>